<keyword evidence="2" id="KW-0808">Transferase</keyword>
<dbReference type="EMBL" id="SOCE01000003">
    <property type="protein sequence ID" value="TDU82379.1"/>
    <property type="molecule type" value="Genomic_DNA"/>
</dbReference>
<gene>
    <name evidence="1" type="primary">gatC</name>
    <name evidence="2" type="ORF">EV138_7269</name>
</gene>
<protein>
    <recommendedName>
        <fullName evidence="1">Aspartyl/glutamyl-tRNA(Asn/Gln) amidotransferase subunit C</fullName>
        <shortName evidence="1">Asp/Glu-ADT subunit C</shortName>
        <ecNumber evidence="1">6.3.5.-</ecNumber>
    </recommendedName>
</protein>
<dbReference type="AlphaFoldDB" id="A0A4R7SUD8"/>
<sequence>MPSITREEVAHLARLARIELSDDELDHLAPQLDQIIGLVAQVSDVAAEDIPPTSHALPLSNVMRKDENVPCLTPEQALSGAPAAEEQRFRVPRILSEEA</sequence>
<keyword evidence="1" id="KW-0436">Ligase</keyword>
<dbReference type="Gene3D" id="1.10.20.60">
    <property type="entry name" value="Glu-tRNAGln amidotransferase C subunit, N-terminal domain"/>
    <property type="match status" value="1"/>
</dbReference>
<dbReference type="GO" id="GO:0016740">
    <property type="term" value="F:transferase activity"/>
    <property type="evidence" value="ECO:0007669"/>
    <property type="project" value="UniProtKB-KW"/>
</dbReference>
<proteinExistence type="inferred from homology"/>
<dbReference type="GO" id="GO:0070681">
    <property type="term" value="P:glutaminyl-tRNAGln biosynthesis via transamidation"/>
    <property type="evidence" value="ECO:0007669"/>
    <property type="project" value="TreeGrafter"/>
</dbReference>
<dbReference type="PANTHER" id="PTHR15004">
    <property type="entry name" value="GLUTAMYL-TRNA(GLN) AMIDOTRANSFERASE SUBUNIT C, MITOCHONDRIAL"/>
    <property type="match status" value="1"/>
</dbReference>
<dbReference type="NCBIfam" id="TIGR00135">
    <property type="entry name" value="gatC"/>
    <property type="match status" value="1"/>
</dbReference>
<name>A0A4R7SUD8_9ACTN</name>
<dbReference type="HAMAP" id="MF_00122">
    <property type="entry name" value="GatC"/>
    <property type="match status" value="1"/>
</dbReference>
<dbReference type="Pfam" id="PF02686">
    <property type="entry name" value="GatC"/>
    <property type="match status" value="1"/>
</dbReference>
<dbReference type="RefSeq" id="WP_133985109.1">
    <property type="nucleotide sequence ID" value="NZ_SOCE01000003.1"/>
</dbReference>
<dbReference type="OrthoDB" id="5295223at2"/>
<comment type="catalytic activity">
    <reaction evidence="1">
        <text>L-glutamyl-tRNA(Gln) + L-glutamine + ATP + H2O = L-glutaminyl-tRNA(Gln) + L-glutamate + ADP + phosphate + H(+)</text>
        <dbReference type="Rhea" id="RHEA:17521"/>
        <dbReference type="Rhea" id="RHEA-COMP:9681"/>
        <dbReference type="Rhea" id="RHEA-COMP:9684"/>
        <dbReference type="ChEBI" id="CHEBI:15377"/>
        <dbReference type="ChEBI" id="CHEBI:15378"/>
        <dbReference type="ChEBI" id="CHEBI:29985"/>
        <dbReference type="ChEBI" id="CHEBI:30616"/>
        <dbReference type="ChEBI" id="CHEBI:43474"/>
        <dbReference type="ChEBI" id="CHEBI:58359"/>
        <dbReference type="ChEBI" id="CHEBI:78520"/>
        <dbReference type="ChEBI" id="CHEBI:78521"/>
        <dbReference type="ChEBI" id="CHEBI:456216"/>
    </reaction>
</comment>
<comment type="catalytic activity">
    <reaction evidence="1">
        <text>L-aspartyl-tRNA(Asn) + L-glutamine + ATP + H2O = L-asparaginyl-tRNA(Asn) + L-glutamate + ADP + phosphate + 2 H(+)</text>
        <dbReference type="Rhea" id="RHEA:14513"/>
        <dbReference type="Rhea" id="RHEA-COMP:9674"/>
        <dbReference type="Rhea" id="RHEA-COMP:9677"/>
        <dbReference type="ChEBI" id="CHEBI:15377"/>
        <dbReference type="ChEBI" id="CHEBI:15378"/>
        <dbReference type="ChEBI" id="CHEBI:29985"/>
        <dbReference type="ChEBI" id="CHEBI:30616"/>
        <dbReference type="ChEBI" id="CHEBI:43474"/>
        <dbReference type="ChEBI" id="CHEBI:58359"/>
        <dbReference type="ChEBI" id="CHEBI:78515"/>
        <dbReference type="ChEBI" id="CHEBI:78516"/>
        <dbReference type="ChEBI" id="CHEBI:456216"/>
    </reaction>
</comment>
<evidence type="ECO:0000256" key="1">
    <source>
        <dbReference type="HAMAP-Rule" id="MF_00122"/>
    </source>
</evidence>
<keyword evidence="1" id="KW-0547">Nucleotide-binding</keyword>
<dbReference type="InterPro" id="IPR003837">
    <property type="entry name" value="GatC"/>
</dbReference>
<dbReference type="PANTHER" id="PTHR15004:SF0">
    <property type="entry name" value="GLUTAMYL-TRNA(GLN) AMIDOTRANSFERASE SUBUNIT C, MITOCHONDRIAL"/>
    <property type="match status" value="1"/>
</dbReference>
<dbReference type="Proteomes" id="UP000295151">
    <property type="component" value="Unassembled WGS sequence"/>
</dbReference>
<keyword evidence="1" id="KW-0067">ATP-binding</keyword>
<dbReference type="GO" id="GO:0050567">
    <property type="term" value="F:glutaminyl-tRNA synthase (glutamine-hydrolyzing) activity"/>
    <property type="evidence" value="ECO:0007669"/>
    <property type="project" value="UniProtKB-UniRule"/>
</dbReference>
<keyword evidence="3" id="KW-1185">Reference proteome</keyword>
<comment type="caution">
    <text evidence="2">The sequence shown here is derived from an EMBL/GenBank/DDBJ whole genome shotgun (WGS) entry which is preliminary data.</text>
</comment>
<keyword evidence="1" id="KW-0648">Protein biosynthesis</keyword>
<dbReference type="GO" id="GO:0050566">
    <property type="term" value="F:asparaginyl-tRNA synthase (glutamine-hydrolyzing) activity"/>
    <property type="evidence" value="ECO:0007669"/>
    <property type="project" value="RHEA"/>
</dbReference>
<comment type="similarity">
    <text evidence="1">Belongs to the GatC family.</text>
</comment>
<reference evidence="2 3" key="1">
    <citation type="submission" date="2019-03" db="EMBL/GenBank/DDBJ databases">
        <title>Genomic Encyclopedia of Type Strains, Phase III (KMG-III): the genomes of soil and plant-associated and newly described type strains.</title>
        <authorList>
            <person name="Whitman W."/>
        </authorList>
    </citation>
    <scope>NUCLEOTIDE SEQUENCE [LARGE SCALE GENOMIC DNA]</scope>
    <source>
        <strain evidence="2 3">VKM Ac-2575</strain>
    </source>
</reference>
<dbReference type="SUPFAM" id="SSF141000">
    <property type="entry name" value="Glu-tRNAGln amidotransferase C subunit"/>
    <property type="match status" value="1"/>
</dbReference>
<dbReference type="EC" id="6.3.5.-" evidence="1"/>
<organism evidence="2 3">
    <name type="scientific">Kribbella voronezhensis</name>
    <dbReference type="NCBI Taxonomy" id="2512212"/>
    <lineage>
        <taxon>Bacteria</taxon>
        <taxon>Bacillati</taxon>
        <taxon>Actinomycetota</taxon>
        <taxon>Actinomycetes</taxon>
        <taxon>Propionibacteriales</taxon>
        <taxon>Kribbellaceae</taxon>
        <taxon>Kribbella</taxon>
    </lineage>
</organism>
<accession>A0A4R7SUD8</accession>
<evidence type="ECO:0000313" key="3">
    <source>
        <dbReference type="Proteomes" id="UP000295151"/>
    </source>
</evidence>
<comment type="function">
    <text evidence="1">Allows the formation of correctly charged Asn-tRNA(Asn) or Gln-tRNA(Gln) through the transamidation of misacylated Asp-tRNA(Asn) or Glu-tRNA(Gln) in organisms which lack either or both of asparaginyl-tRNA or glutaminyl-tRNA synthetases. The reaction takes place in the presence of glutamine and ATP through an activated phospho-Asp-tRNA(Asn) or phospho-Glu-tRNA(Gln).</text>
</comment>
<comment type="subunit">
    <text evidence="1">Heterotrimer of A, B and C subunits.</text>
</comment>
<dbReference type="InterPro" id="IPR036113">
    <property type="entry name" value="Asp/Glu-ADT_sf_sub_c"/>
</dbReference>
<dbReference type="GO" id="GO:0006412">
    <property type="term" value="P:translation"/>
    <property type="evidence" value="ECO:0007669"/>
    <property type="project" value="UniProtKB-UniRule"/>
</dbReference>
<evidence type="ECO:0000313" key="2">
    <source>
        <dbReference type="EMBL" id="TDU82379.1"/>
    </source>
</evidence>
<dbReference type="GO" id="GO:0006450">
    <property type="term" value="P:regulation of translational fidelity"/>
    <property type="evidence" value="ECO:0007669"/>
    <property type="project" value="InterPro"/>
</dbReference>
<dbReference type="GO" id="GO:0005524">
    <property type="term" value="F:ATP binding"/>
    <property type="evidence" value="ECO:0007669"/>
    <property type="project" value="UniProtKB-KW"/>
</dbReference>